<accession>A0A0A3Y297</accession>
<organism evidence="1 2">
    <name type="scientific">Bradyrhizobium japonicum</name>
    <dbReference type="NCBI Taxonomy" id="375"/>
    <lineage>
        <taxon>Bacteria</taxon>
        <taxon>Pseudomonadati</taxon>
        <taxon>Pseudomonadota</taxon>
        <taxon>Alphaproteobacteria</taxon>
        <taxon>Hyphomicrobiales</taxon>
        <taxon>Nitrobacteraceae</taxon>
        <taxon>Bradyrhizobium</taxon>
    </lineage>
</organism>
<sequence length="119" mass="13438">MQGCFFGKALIRAAEMDAEAGECHGYFFRQATNMIGGAAAEPASHIRVALEFLTRLWGSPSPVPYREKATGLLLEQLVRERTADYRRILRTVALRASTNRAPRLYIADWLRGHFIKLDD</sequence>
<dbReference type="AlphaFoldDB" id="A0A0A3Y297"/>
<evidence type="ECO:0000313" key="1">
    <source>
        <dbReference type="EMBL" id="KGT79689.1"/>
    </source>
</evidence>
<protein>
    <submittedName>
        <fullName evidence="1">Uncharacterized protein</fullName>
    </submittedName>
</protein>
<dbReference type="EMBL" id="JRPN01000009">
    <property type="protein sequence ID" value="KGT79689.1"/>
    <property type="molecule type" value="Genomic_DNA"/>
</dbReference>
<dbReference type="Proteomes" id="UP000030377">
    <property type="component" value="Unassembled WGS sequence"/>
</dbReference>
<gene>
    <name evidence="1" type="ORF">MA20_10890</name>
</gene>
<proteinExistence type="predicted"/>
<reference evidence="1 2" key="1">
    <citation type="submission" date="2014-09" db="EMBL/GenBank/DDBJ databases">
        <title>Draft genome of Bradyrhizobium japonicum Is-34.</title>
        <authorList>
            <person name="Tsurumaru H."/>
            <person name="Yamakawa T."/>
            <person name="Hashimoto S."/>
            <person name="Okizaki K."/>
            <person name="Kanesaki Y."/>
            <person name="Yoshikawa H."/>
            <person name="Yajima S."/>
        </authorList>
    </citation>
    <scope>NUCLEOTIDE SEQUENCE [LARGE SCALE GENOMIC DNA]</scope>
    <source>
        <strain evidence="1 2">Is-34</strain>
    </source>
</reference>
<name>A0A0A3Y297_BRAJP</name>
<comment type="caution">
    <text evidence="1">The sequence shown here is derived from an EMBL/GenBank/DDBJ whole genome shotgun (WGS) entry which is preliminary data.</text>
</comment>
<evidence type="ECO:0000313" key="2">
    <source>
        <dbReference type="Proteomes" id="UP000030377"/>
    </source>
</evidence>